<dbReference type="STRING" id="1555112.LIP_0365"/>
<dbReference type="KEGG" id="lpil:LIP_0365"/>
<dbReference type="Proteomes" id="UP000065807">
    <property type="component" value="Chromosome"/>
</dbReference>
<evidence type="ECO:0000259" key="1">
    <source>
        <dbReference type="PROSITE" id="PS50206"/>
    </source>
</evidence>
<feature type="domain" description="Rhodanese" evidence="1">
    <location>
        <begin position="51"/>
        <end position="143"/>
    </location>
</feature>
<dbReference type="SMART" id="SM00450">
    <property type="entry name" value="RHOD"/>
    <property type="match status" value="1"/>
</dbReference>
<proteinExistence type="predicted"/>
<dbReference type="PANTHER" id="PTHR44086">
    <property type="entry name" value="THIOSULFATE SULFURTRANSFERASE RDL2, MITOCHONDRIAL-RELATED"/>
    <property type="match status" value="1"/>
</dbReference>
<evidence type="ECO:0000313" key="3">
    <source>
        <dbReference type="Proteomes" id="UP000065807"/>
    </source>
</evidence>
<evidence type="ECO:0000313" key="2">
    <source>
        <dbReference type="EMBL" id="BAS26222.1"/>
    </source>
</evidence>
<organism evidence="2 3">
    <name type="scientific">Limnochorda pilosa</name>
    <dbReference type="NCBI Taxonomy" id="1555112"/>
    <lineage>
        <taxon>Bacteria</taxon>
        <taxon>Bacillati</taxon>
        <taxon>Bacillota</taxon>
        <taxon>Limnochordia</taxon>
        <taxon>Limnochordales</taxon>
        <taxon>Limnochordaceae</taxon>
        <taxon>Limnochorda</taxon>
    </lineage>
</organism>
<accession>A0A0K2SGS0</accession>
<dbReference type="SUPFAM" id="SSF52821">
    <property type="entry name" value="Rhodanese/Cell cycle control phosphatase"/>
    <property type="match status" value="1"/>
</dbReference>
<dbReference type="EMBL" id="AP014924">
    <property type="protein sequence ID" value="BAS26222.1"/>
    <property type="molecule type" value="Genomic_DNA"/>
</dbReference>
<protein>
    <recommendedName>
        <fullName evidence="1">Rhodanese domain-containing protein</fullName>
    </recommendedName>
</protein>
<dbReference type="PANTHER" id="PTHR44086:SF10">
    <property type="entry name" value="THIOSULFATE SULFURTRANSFERASE_RHODANESE-LIKE DOMAIN-CONTAINING PROTEIN 3"/>
    <property type="match status" value="1"/>
</dbReference>
<dbReference type="AlphaFoldDB" id="A0A0K2SGS0"/>
<dbReference type="Pfam" id="PF00581">
    <property type="entry name" value="Rhodanese"/>
    <property type="match status" value="1"/>
</dbReference>
<dbReference type="OrthoDB" id="9800872at2"/>
<dbReference type="GO" id="GO:0004792">
    <property type="term" value="F:thiosulfate-cyanide sulfurtransferase activity"/>
    <property type="evidence" value="ECO:0007669"/>
    <property type="project" value="TreeGrafter"/>
</dbReference>
<reference evidence="3" key="1">
    <citation type="submission" date="2015-07" db="EMBL/GenBank/DDBJ databases">
        <title>Complete genome sequence and phylogenetic analysis of Limnochorda pilosa.</title>
        <authorList>
            <person name="Watanabe M."/>
            <person name="Kojima H."/>
            <person name="Fukui M."/>
        </authorList>
    </citation>
    <scope>NUCLEOTIDE SEQUENCE [LARGE SCALE GENOMIC DNA]</scope>
    <source>
        <strain evidence="3">HC45</strain>
    </source>
</reference>
<dbReference type="CDD" id="cd00158">
    <property type="entry name" value="RHOD"/>
    <property type="match status" value="1"/>
</dbReference>
<gene>
    <name evidence="2" type="ORF">LIP_0365</name>
</gene>
<dbReference type="InterPro" id="IPR006311">
    <property type="entry name" value="TAT_signal"/>
</dbReference>
<dbReference type="Gene3D" id="3.40.250.10">
    <property type="entry name" value="Rhodanese-like domain"/>
    <property type="match status" value="1"/>
</dbReference>
<reference evidence="3" key="2">
    <citation type="journal article" date="2016" name="Int. J. Syst. Evol. Microbiol.">
        <title>Complete genome sequence and cell structure of Limnochorda pilosa, a Gram-negative spore-former within the phylum Firmicutes.</title>
        <authorList>
            <person name="Watanabe M."/>
            <person name="Kojima H."/>
            <person name="Fukui M."/>
        </authorList>
    </citation>
    <scope>NUCLEOTIDE SEQUENCE [LARGE SCALE GENOMIC DNA]</scope>
    <source>
        <strain evidence="3">HC45</strain>
    </source>
</reference>
<sequence>MQGFAVRRQMLSRLGVASFVLLLGGLLLARGASAQAFQMISAQDLRSLIDGPEAPVVLDVRLADEVSVLGKIPEATVVSLNDLMLQVSSVVPDQGATVVIYAASDATAKMAALALTQLLGYTDVRFLEGGFDAWDLSGYPVEPWEGPQAAPIPGGC</sequence>
<keyword evidence="3" id="KW-1185">Reference proteome</keyword>
<dbReference type="PROSITE" id="PS51318">
    <property type="entry name" value="TAT"/>
    <property type="match status" value="1"/>
</dbReference>
<name>A0A0K2SGS0_LIMPI</name>
<dbReference type="InterPro" id="IPR036873">
    <property type="entry name" value="Rhodanese-like_dom_sf"/>
</dbReference>
<dbReference type="RefSeq" id="WP_158509520.1">
    <property type="nucleotide sequence ID" value="NZ_AP014924.1"/>
</dbReference>
<dbReference type="PROSITE" id="PS50206">
    <property type="entry name" value="RHODANESE_3"/>
    <property type="match status" value="1"/>
</dbReference>
<dbReference type="InterPro" id="IPR001763">
    <property type="entry name" value="Rhodanese-like_dom"/>
</dbReference>